<gene>
    <name evidence="1" type="ORF">Makalu002_039</name>
</gene>
<dbReference type="Proteomes" id="UP000433151">
    <property type="component" value="Segment"/>
</dbReference>
<proteinExistence type="predicted"/>
<evidence type="ECO:0000313" key="2">
    <source>
        <dbReference type="Proteomes" id="UP000433151"/>
    </source>
</evidence>
<sequence length="83" mass="9660">MITDALKEFNASLEKFTKIRVFEVVRNGQHMLSFRSNYGMWTHDEIPFDRDNITRLELATIVSRKIADITQNVIARGSMESVR</sequence>
<dbReference type="EMBL" id="MN709127">
    <property type="protein sequence ID" value="QGS83644.1"/>
    <property type="molecule type" value="Genomic_DNA"/>
</dbReference>
<reference evidence="1 2" key="1">
    <citation type="submission" date="2019-11" db="EMBL/GenBank/DDBJ databases">
        <title>Complete genome sequence of bacteriophage Ec_Makalu_002.</title>
        <authorList>
            <person name="Dhungana G."/>
            <person name="Malla R."/>
            <person name="Adhya S."/>
            <person name="Rajaure M."/>
        </authorList>
    </citation>
    <scope>NUCLEOTIDE SEQUENCE [LARGE SCALE GENOMIC DNA]</scope>
</reference>
<name>A0A650DFV5_9CAUD</name>
<organism evidence="1 2">
    <name type="scientific">Escherichia phage Ec_Makalu_002</name>
    <dbReference type="NCBI Taxonomy" id="2682770"/>
    <lineage>
        <taxon>Viruses</taxon>
        <taxon>Duplodnaviria</taxon>
        <taxon>Heunggongvirae</taxon>
        <taxon>Uroviricota</taxon>
        <taxon>Caudoviricetes</taxon>
        <taxon>Pantevenvirales</taxon>
        <taxon>Straboviridae</taxon>
        <taxon>Krischvirus</taxon>
        <taxon>Krischvirus gec3s</taxon>
    </lineage>
</organism>
<protein>
    <submittedName>
        <fullName evidence="1">Uncharacterized protein</fullName>
    </submittedName>
</protein>
<accession>A0A650DFV5</accession>
<evidence type="ECO:0000313" key="1">
    <source>
        <dbReference type="EMBL" id="QGS83644.1"/>
    </source>
</evidence>